<sequence length="111" mass="12724">MKEMAKGDYGRVNFPERLDHMRLLRPDLVEKKEQYVFAHRAVRDALTSKETEAYLVKVSKAYQHAEKLVFEGAVLAASDAAPDEHGRSLPLTLRRKADMDQSAKIFKTFLM</sequence>
<evidence type="ECO:0000313" key="2">
    <source>
        <dbReference type="Proteomes" id="UP000827092"/>
    </source>
</evidence>
<dbReference type="Gene3D" id="3.90.190.10">
    <property type="entry name" value="Protein tyrosine phosphatase superfamily"/>
    <property type="match status" value="1"/>
</dbReference>
<dbReference type="SUPFAM" id="SSF52799">
    <property type="entry name" value="(Phosphotyrosine protein) phosphatases II"/>
    <property type="match status" value="1"/>
</dbReference>
<dbReference type="InterPro" id="IPR029021">
    <property type="entry name" value="Prot-tyrosine_phosphatase-like"/>
</dbReference>
<evidence type="ECO:0000313" key="1">
    <source>
        <dbReference type="EMBL" id="KAG8170539.1"/>
    </source>
</evidence>
<dbReference type="EMBL" id="JAFNEN010005250">
    <property type="protein sequence ID" value="KAG8170539.1"/>
    <property type="molecule type" value="Genomic_DNA"/>
</dbReference>
<comment type="caution">
    <text evidence="1">The sequence shown here is derived from an EMBL/GenBank/DDBJ whole genome shotgun (WGS) entry which is preliminary data.</text>
</comment>
<organism evidence="1 2">
    <name type="scientific">Oedothorax gibbosus</name>
    <dbReference type="NCBI Taxonomy" id="931172"/>
    <lineage>
        <taxon>Eukaryota</taxon>
        <taxon>Metazoa</taxon>
        <taxon>Ecdysozoa</taxon>
        <taxon>Arthropoda</taxon>
        <taxon>Chelicerata</taxon>
        <taxon>Arachnida</taxon>
        <taxon>Araneae</taxon>
        <taxon>Araneomorphae</taxon>
        <taxon>Entelegynae</taxon>
        <taxon>Araneoidea</taxon>
        <taxon>Linyphiidae</taxon>
        <taxon>Erigoninae</taxon>
        <taxon>Oedothorax</taxon>
    </lineage>
</organism>
<proteinExistence type="predicted"/>
<accession>A0AAV6TFG2</accession>
<dbReference type="Proteomes" id="UP000827092">
    <property type="component" value="Unassembled WGS sequence"/>
</dbReference>
<keyword evidence="2" id="KW-1185">Reference proteome</keyword>
<dbReference type="AlphaFoldDB" id="A0AAV6TFG2"/>
<gene>
    <name evidence="1" type="ORF">JTE90_021681</name>
</gene>
<reference evidence="1 2" key="1">
    <citation type="journal article" date="2022" name="Nat. Ecol. Evol.">
        <title>A masculinizing supergene underlies an exaggerated male reproductive morph in a spider.</title>
        <authorList>
            <person name="Hendrickx F."/>
            <person name="De Corte Z."/>
            <person name="Sonet G."/>
            <person name="Van Belleghem S.M."/>
            <person name="Kostlbacher S."/>
            <person name="Vangestel C."/>
        </authorList>
    </citation>
    <scope>NUCLEOTIDE SEQUENCE [LARGE SCALE GENOMIC DNA]</scope>
    <source>
        <strain evidence="1">W744_W776</strain>
    </source>
</reference>
<protein>
    <submittedName>
        <fullName evidence="1">Uncharacterized protein</fullName>
    </submittedName>
</protein>
<name>A0AAV6TFG2_9ARAC</name>